<evidence type="ECO:0000313" key="2">
    <source>
        <dbReference type="Proteomes" id="UP000077671"/>
    </source>
</evidence>
<evidence type="ECO:0000313" key="1">
    <source>
        <dbReference type="EMBL" id="KAE8251707.1"/>
    </source>
</evidence>
<reference evidence="1" key="2">
    <citation type="journal article" date="2019" name="IMA Fungus">
        <title>Genome sequencing and comparison of five Tilletia species to identify candidate genes for the detection of regulated species infecting wheat.</title>
        <authorList>
            <person name="Nguyen H.D.T."/>
            <person name="Sultana T."/>
            <person name="Kesanakurti P."/>
            <person name="Hambleton S."/>
        </authorList>
    </citation>
    <scope>NUCLEOTIDE SEQUENCE</scope>
    <source>
        <strain evidence="1">DAOMC 238032</strain>
    </source>
</reference>
<name>A0A8T8SZH7_9BASI</name>
<organism evidence="1 2">
    <name type="scientific">Tilletia caries</name>
    <name type="common">wheat bunt fungus</name>
    <dbReference type="NCBI Taxonomy" id="13290"/>
    <lineage>
        <taxon>Eukaryota</taxon>
        <taxon>Fungi</taxon>
        <taxon>Dikarya</taxon>
        <taxon>Basidiomycota</taxon>
        <taxon>Ustilaginomycotina</taxon>
        <taxon>Exobasidiomycetes</taxon>
        <taxon>Tilletiales</taxon>
        <taxon>Tilletiaceae</taxon>
        <taxon>Tilletia</taxon>
    </lineage>
</organism>
<dbReference type="EMBL" id="LWDD02001182">
    <property type="protein sequence ID" value="KAE8251707.1"/>
    <property type="molecule type" value="Genomic_DNA"/>
</dbReference>
<protein>
    <submittedName>
        <fullName evidence="1">Uncharacterized protein</fullName>
    </submittedName>
</protein>
<sequence length="46" mass="5292">MLEAAELSIQLYNEGQPDVAARMRAIYQTQKNEEENLQAAHFRALE</sequence>
<proteinExistence type="predicted"/>
<gene>
    <name evidence="1" type="ORF">A4X03_0g6329</name>
</gene>
<dbReference type="Proteomes" id="UP000077671">
    <property type="component" value="Unassembled WGS sequence"/>
</dbReference>
<accession>A0A8T8SZH7</accession>
<reference evidence="1" key="1">
    <citation type="submission" date="2016-04" db="EMBL/GenBank/DDBJ databases">
        <authorList>
            <person name="Nguyen H.D."/>
            <person name="Kesanakurti P."/>
            <person name="Cullis J."/>
            <person name="Levesque C.A."/>
            <person name="Hambleton S."/>
        </authorList>
    </citation>
    <scope>NUCLEOTIDE SEQUENCE</scope>
    <source>
        <strain evidence="1">DAOMC 238032</strain>
    </source>
</reference>
<comment type="caution">
    <text evidence="1">The sequence shown here is derived from an EMBL/GenBank/DDBJ whole genome shotgun (WGS) entry which is preliminary data.</text>
</comment>
<feature type="non-terminal residue" evidence="1">
    <location>
        <position position="46"/>
    </location>
</feature>
<dbReference type="AlphaFoldDB" id="A0A8T8SZH7"/>